<protein>
    <recommendedName>
        <fullName evidence="3">SurA-like protein</fullName>
    </recommendedName>
</protein>
<sequence length="212" mass="21672">MHRRRTTTTTTTTTTTAVAAAVGVLFAVPVLAGCGGGGLTPGTAAVLDGRRIPVDAVEARVAALRHSPGGVSADAIWETEWPARRAVTELVLDAVVARAVADRGPAVADAEVAAARAEEERRLGGAGRLARALVAQGVPAEAIDDRLGRELGIRRLAATAGADADTPAGDAAVRRILAATATALRLRVNPRYGTWDPDRAALAPAARSRPTG</sequence>
<dbReference type="SUPFAM" id="SSF109998">
    <property type="entry name" value="Triger factor/SurA peptide-binding domain-like"/>
    <property type="match status" value="1"/>
</dbReference>
<reference evidence="1" key="1">
    <citation type="submission" date="2022-10" db="EMBL/GenBank/DDBJ databases">
        <title>The complete genomes of actinobacterial strains from the NBC collection.</title>
        <authorList>
            <person name="Joergensen T.S."/>
            <person name="Alvarez Arevalo M."/>
            <person name="Sterndorff E.B."/>
            <person name="Faurdal D."/>
            <person name="Vuksanovic O."/>
            <person name="Mourched A.-S."/>
            <person name="Charusanti P."/>
            <person name="Shaw S."/>
            <person name="Blin K."/>
            <person name="Weber T."/>
        </authorList>
    </citation>
    <scope>NUCLEOTIDE SEQUENCE</scope>
    <source>
        <strain evidence="1">NBC_00222</strain>
    </source>
</reference>
<evidence type="ECO:0008006" key="3">
    <source>
        <dbReference type="Google" id="ProtNLM"/>
    </source>
</evidence>
<name>A0ABZ1U0J7_9ACTN</name>
<organism evidence="1 2">
    <name type="scientific">Kitasatospora purpeofusca</name>
    <dbReference type="NCBI Taxonomy" id="67352"/>
    <lineage>
        <taxon>Bacteria</taxon>
        <taxon>Bacillati</taxon>
        <taxon>Actinomycetota</taxon>
        <taxon>Actinomycetes</taxon>
        <taxon>Kitasatosporales</taxon>
        <taxon>Streptomycetaceae</taxon>
        <taxon>Kitasatospora</taxon>
    </lineage>
</organism>
<proteinExistence type="predicted"/>
<dbReference type="RefSeq" id="WP_328955408.1">
    <property type="nucleotide sequence ID" value="NZ_CP108110.1"/>
</dbReference>
<dbReference type="Proteomes" id="UP001432222">
    <property type="component" value="Chromosome"/>
</dbReference>
<accession>A0ABZ1U0J7</accession>
<dbReference type="PROSITE" id="PS51257">
    <property type="entry name" value="PROKAR_LIPOPROTEIN"/>
    <property type="match status" value="1"/>
</dbReference>
<evidence type="ECO:0000313" key="1">
    <source>
        <dbReference type="EMBL" id="WUQ84563.1"/>
    </source>
</evidence>
<dbReference type="InterPro" id="IPR027304">
    <property type="entry name" value="Trigger_fact/SurA_dom_sf"/>
</dbReference>
<gene>
    <name evidence="1" type="ORF">OHA16_17285</name>
</gene>
<keyword evidence="2" id="KW-1185">Reference proteome</keyword>
<evidence type="ECO:0000313" key="2">
    <source>
        <dbReference type="Proteomes" id="UP001432222"/>
    </source>
</evidence>
<dbReference type="EMBL" id="CP108110">
    <property type="protein sequence ID" value="WUQ84563.1"/>
    <property type="molecule type" value="Genomic_DNA"/>
</dbReference>